<dbReference type="Pfam" id="PF04082">
    <property type="entry name" value="Fungal_trans"/>
    <property type="match status" value="1"/>
</dbReference>
<dbReference type="Pfam" id="PF00172">
    <property type="entry name" value="Zn_clus"/>
    <property type="match status" value="1"/>
</dbReference>
<keyword evidence="8" id="KW-1185">Reference proteome</keyword>
<accession>A0A8H4NYA5</accession>
<dbReference type="Gene3D" id="4.10.240.10">
    <property type="entry name" value="Zn(2)-C6 fungal-type DNA-binding domain"/>
    <property type="match status" value="1"/>
</dbReference>
<organism evidence="7 8">
    <name type="scientific">Fusarium austroafricanum</name>
    <dbReference type="NCBI Taxonomy" id="2364996"/>
    <lineage>
        <taxon>Eukaryota</taxon>
        <taxon>Fungi</taxon>
        <taxon>Dikarya</taxon>
        <taxon>Ascomycota</taxon>
        <taxon>Pezizomycotina</taxon>
        <taxon>Sordariomycetes</taxon>
        <taxon>Hypocreomycetidae</taxon>
        <taxon>Hypocreales</taxon>
        <taxon>Nectriaceae</taxon>
        <taxon>Fusarium</taxon>
        <taxon>Fusarium concolor species complex</taxon>
    </lineage>
</organism>
<dbReference type="PROSITE" id="PS50048">
    <property type="entry name" value="ZN2_CY6_FUNGAL_2"/>
    <property type="match status" value="1"/>
</dbReference>
<feature type="region of interest" description="Disordered" evidence="5">
    <location>
        <begin position="41"/>
        <end position="70"/>
    </location>
</feature>
<evidence type="ECO:0000256" key="3">
    <source>
        <dbReference type="ARBA" id="ARBA00023125"/>
    </source>
</evidence>
<keyword evidence="2" id="KW-0479">Metal-binding</keyword>
<protein>
    <recommendedName>
        <fullName evidence="6">Zn(2)-C6 fungal-type domain-containing protein</fullName>
    </recommendedName>
</protein>
<dbReference type="InterPro" id="IPR036864">
    <property type="entry name" value="Zn2-C6_fun-type_DNA-bd_sf"/>
</dbReference>
<dbReference type="OrthoDB" id="2123952at2759"/>
<evidence type="ECO:0000313" key="7">
    <source>
        <dbReference type="EMBL" id="KAF4450063.1"/>
    </source>
</evidence>
<dbReference type="PROSITE" id="PS00463">
    <property type="entry name" value="ZN2_CY6_FUNGAL_1"/>
    <property type="match status" value="1"/>
</dbReference>
<dbReference type="CDD" id="cd12148">
    <property type="entry name" value="fungal_TF_MHR"/>
    <property type="match status" value="1"/>
</dbReference>
<dbReference type="GO" id="GO:0003677">
    <property type="term" value="F:DNA binding"/>
    <property type="evidence" value="ECO:0007669"/>
    <property type="project" value="UniProtKB-KW"/>
</dbReference>
<comment type="caution">
    <text evidence="7">The sequence shown here is derived from an EMBL/GenBank/DDBJ whole genome shotgun (WGS) entry which is preliminary data.</text>
</comment>
<feature type="domain" description="Zn(2)-C6 fungal-type" evidence="6">
    <location>
        <begin position="5"/>
        <end position="34"/>
    </location>
</feature>
<keyword evidence="4" id="KW-0539">Nucleus</keyword>
<reference evidence="7" key="1">
    <citation type="submission" date="2020-01" db="EMBL/GenBank/DDBJ databases">
        <title>Identification and distribution of gene clusters putatively required for synthesis of sphingolipid metabolism inhibitors in phylogenetically diverse species of the filamentous fungus Fusarium.</title>
        <authorList>
            <person name="Kim H.-S."/>
            <person name="Busman M."/>
            <person name="Brown D.W."/>
            <person name="Divon H."/>
            <person name="Uhlig S."/>
            <person name="Proctor R.H."/>
        </authorList>
    </citation>
    <scope>NUCLEOTIDE SEQUENCE</scope>
    <source>
        <strain evidence="7">NRRL 53441</strain>
    </source>
</reference>
<dbReference type="SUPFAM" id="SSF57701">
    <property type="entry name" value="Zn2/Cys6 DNA-binding domain"/>
    <property type="match status" value="1"/>
</dbReference>
<dbReference type="PANTHER" id="PTHR46910:SF3">
    <property type="entry name" value="HALOTOLERANCE PROTEIN 9-RELATED"/>
    <property type="match status" value="1"/>
</dbReference>
<sequence length="611" mass="68623">MISKACEPCRRRKIKCDGEVICSGCQKKPATCTYRLKPRNRARKKNKDVQPEIPNPEGLPSDEGQSRLESQGGTYISPITALDHTPGSQSTRQLAYGPTSTFAFLQILYDELIHGRSHREENSSQNTQSLDVFIKRTIFFGLPSKVDAQSIPFGQKIEDILSKSLAIEYLQAFNTFSSHALPFVDLMRIQALLNELYGAKIASASSQDRALLLMTLAVGALSTSHTDTAETLLIHSKREIALFDDGATIQMVQISLMMADYQINMGRPNAAYLQVSMACTRALAMGLQSPPEHTSSGTDECQEVLTTLWVLYFYQTWICFMVGRKSILKKANICSPYPNDQPMLVDLCNLAAVVEEATSSPNDQKNCTLCQMYDTTRRLHLKSWEVCGTFWLRPNPLRLQGSKADMLSQLLVCNVYYHFIHTIYRPFLIAESALRAARPESADALWLRQACRYATDAAEDSLILTRDIFKSFQNSNGMRRYNAFFIETSCAVLLYDSISHPTKHPHHKEVICYAVKSLGLMINDDPVTNAIQHIQKIVNAVEDYLSRQQISYPEYSSQNQMHSGETSSFSSSSLHFHPTSELPFTSFLDLLPLDPSFLFSEHSGVDPNLLD</sequence>
<dbReference type="GO" id="GO:0005634">
    <property type="term" value="C:nucleus"/>
    <property type="evidence" value="ECO:0007669"/>
    <property type="project" value="UniProtKB-SubCell"/>
</dbReference>
<dbReference type="Proteomes" id="UP000605986">
    <property type="component" value="Unassembled WGS sequence"/>
</dbReference>
<keyword evidence="3" id="KW-0238">DNA-binding</keyword>
<evidence type="ECO:0000256" key="4">
    <source>
        <dbReference type="ARBA" id="ARBA00023242"/>
    </source>
</evidence>
<dbReference type="PANTHER" id="PTHR46910">
    <property type="entry name" value="TRANSCRIPTION FACTOR PDR1"/>
    <property type="match status" value="1"/>
</dbReference>
<proteinExistence type="predicted"/>
<dbReference type="GO" id="GO:0006351">
    <property type="term" value="P:DNA-templated transcription"/>
    <property type="evidence" value="ECO:0007669"/>
    <property type="project" value="InterPro"/>
</dbReference>
<gene>
    <name evidence="7" type="ORF">F53441_6768</name>
</gene>
<evidence type="ECO:0000256" key="2">
    <source>
        <dbReference type="ARBA" id="ARBA00022723"/>
    </source>
</evidence>
<evidence type="ECO:0000256" key="5">
    <source>
        <dbReference type="SAM" id="MobiDB-lite"/>
    </source>
</evidence>
<comment type="subcellular location">
    <subcellularLocation>
        <location evidence="1">Nucleus</location>
    </subcellularLocation>
</comment>
<dbReference type="AlphaFoldDB" id="A0A8H4NYA5"/>
<dbReference type="SMART" id="SM00066">
    <property type="entry name" value="GAL4"/>
    <property type="match status" value="1"/>
</dbReference>
<name>A0A8H4NYA5_9HYPO</name>
<dbReference type="InterPro" id="IPR050987">
    <property type="entry name" value="AtrR-like"/>
</dbReference>
<evidence type="ECO:0000313" key="8">
    <source>
        <dbReference type="Proteomes" id="UP000605986"/>
    </source>
</evidence>
<dbReference type="InterPro" id="IPR007219">
    <property type="entry name" value="XnlR_reg_dom"/>
</dbReference>
<dbReference type="InterPro" id="IPR001138">
    <property type="entry name" value="Zn2Cys6_DnaBD"/>
</dbReference>
<dbReference type="EMBL" id="JAADJG010000260">
    <property type="protein sequence ID" value="KAF4450063.1"/>
    <property type="molecule type" value="Genomic_DNA"/>
</dbReference>
<dbReference type="GO" id="GO:0000981">
    <property type="term" value="F:DNA-binding transcription factor activity, RNA polymerase II-specific"/>
    <property type="evidence" value="ECO:0007669"/>
    <property type="project" value="InterPro"/>
</dbReference>
<evidence type="ECO:0000259" key="6">
    <source>
        <dbReference type="PROSITE" id="PS50048"/>
    </source>
</evidence>
<dbReference type="CDD" id="cd00067">
    <property type="entry name" value="GAL4"/>
    <property type="match status" value="1"/>
</dbReference>
<evidence type="ECO:0000256" key="1">
    <source>
        <dbReference type="ARBA" id="ARBA00004123"/>
    </source>
</evidence>
<dbReference type="GO" id="GO:0008270">
    <property type="term" value="F:zinc ion binding"/>
    <property type="evidence" value="ECO:0007669"/>
    <property type="project" value="InterPro"/>
</dbReference>